<dbReference type="EMBL" id="JAQOSO010000055">
    <property type="protein sequence ID" value="MDJ1174458.1"/>
    <property type="molecule type" value="Genomic_DNA"/>
</dbReference>
<evidence type="ECO:0000256" key="3">
    <source>
        <dbReference type="ARBA" id="ARBA00022553"/>
    </source>
</evidence>
<dbReference type="PANTHER" id="PTHR43065">
    <property type="entry name" value="SENSOR HISTIDINE KINASE"/>
    <property type="match status" value="1"/>
</dbReference>
<evidence type="ECO:0000259" key="9">
    <source>
        <dbReference type="PROSITE" id="PS50110"/>
    </source>
</evidence>
<dbReference type="InterPro" id="IPR005467">
    <property type="entry name" value="His_kinase_dom"/>
</dbReference>
<feature type="domain" description="Response regulatory" evidence="9">
    <location>
        <begin position="10"/>
        <end position="126"/>
    </location>
</feature>
<organism evidence="10 11">
    <name type="scientific">Roseofilum capinflatum BLCC-M114</name>
    <dbReference type="NCBI Taxonomy" id="3022440"/>
    <lineage>
        <taxon>Bacteria</taxon>
        <taxon>Bacillati</taxon>
        <taxon>Cyanobacteriota</taxon>
        <taxon>Cyanophyceae</taxon>
        <taxon>Desertifilales</taxon>
        <taxon>Desertifilaceae</taxon>
        <taxon>Roseofilum</taxon>
        <taxon>Roseofilum capinflatum</taxon>
    </lineage>
</organism>
<evidence type="ECO:0000256" key="7">
    <source>
        <dbReference type="SAM" id="Coils"/>
    </source>
</evidence>
<keyword evidence="3 6" id="KW-0597">Phosphoprotein</keyword>
<dbReference type="PANTHER" id="PTHR43065:SF50">
    <property type="entry name" value="HISTIDINE KINASE"/>
    <property type="match status" value="1"/>
</dbReference>
<sequence length="457" mass="50951">MNNENLPLGQIAVVDDTVANLHLLCNLLENAGYDVRPFPRGKLALEGIAYSLPDLVLLDIQMPEINGYEVCEKLKADELTENIPVIFISALNETFDKVKAFEVGGVDYISKPFQAEEVLARVETHLNLYQMKKKLQETNVIQAETIVEQNIELRQLNQSLEEANKVLQNQYKELQKTQLQLIKTEKMSTLGGLVAGVAHEINNPLNFIQGNLKYALGYVDDLLGHLSIYQEQCSPTPEIEENAEEIELDFLTEDLPKLIKSMVDGVKRIEKISKSLRTLSRTDTDKETEFDLHEGLDSTLLILKYRLKANEHRPAIEIVKNYGDIPAIKCYAGQINQVFMNLLANAIDALDESNAGKTFAEIKNAPNRITLTTKINEDRKSLMVGIADNGIGMPGEVKARIFEQGFTTKKVGKGTGLGMAIAHQIVVKTHGGSLEVHSQLGKGTQFCIHLPLQDRPH</sequence>
<dbReference type="InterPro" id="IPR003661">
    <property type="entry name" value="HisK_dim/P_dom"/>
</dbReference>
<evidence type="ECO:0000256" key="4">
    <source>
        <dbReference type="ARBA" id="ARBA00022777"/>
    </source>
</evidence>
<evidence type="ECO:0000256" key="6">
    <source>
        <dbReference type="PROSITE-ProRule" id="PRU00169"/>
    </source>
</evidence>
<dbReference type="InterPro" id="IPR036890">
    <property type="entry name" value="HATPase_C_sf"/>
</dbReference>
<dbReference type="PRINTS" id="PR00344">
    <property type="entry name" value="BCTRLSENSOR"/>
</dbReference>
<keyword evidence="11" id="KW-1185">Reference proteome</keyword>
<keyword evidence="5" id="KW-0902">Two-component regulatory system</keyword>
<dbReference type="InterPro" id="IPR036097">
    <property type="entry name" value="HisK_dim/P_sf"/>
</dbReference>
<evidence type="ECO:0000313" key="11">
    <source>
        <dbReference type="Proteomes" id="UP001235849"/>
    </source>
</evidence>
<dbReference type="SUPFAM" id="SSF55874">
    <property type="entry name" value="ATPase domain of HSP90 chaperone/DNA topoisomerase II/histidine kinase"/>
    <property type="match status" value="1"/>
</dbReference>
<dbReference type="InterPro" id="IPR011006">
    <property type="entry name" value="CheY-like_superfamily"/>
</dbReference>
<keyword evidence="4" id="KW-0808">Transferase</keyword>
<dbReference type="PROSITE" id="PS50109">
    <property type="entry name" value="HIS_KIN"/>
    <property type="match status" value="1"/>
</dbReference>
<dbReference type="RefSeq" id="WP_283766788.1">
    <property type="nucleotide sequence ID" value="NZ_JAQOSO010000055.1"/>
</dbReference>
<comment type="catalytic activity">
    <reaction evidence="1">
        <text>ATP + protein L-histidine = ADP + protein N-phospho-L-histidine.</text>
        <dbReference type="EC" id="2.7.13.3"/>
    </reaction>
</comment>
<dbReference type="SUPFAM" id="SSF47384">
    <property type="entry name" value="Homodimeric domain of signal transducing histidine kinase"/>
    <property type="match status" value="1"/>
</dbReference>
<feature type="modified residue" description="4-aspartylphosphate" evidence="6">
    <location>
        <position position="59"/>
    </location>
</feature>
<protein>
    <recommendedName>
        <fullName evidence="2">histidine kinase</fullName>
        <ecNumber evidence="2">2.7.13.3</ecNumber>
    </recommendedName>
</protein>
<dbReference type="CDD" id="cd19920">
    <property type="entry name" value="REC_PA4781-like"/>
    <property type="match status" value="1"/>
</dbReference>
<accession>A0ABT7B850</accession>
<reference evidence="10 11" key="1">
    <citation type="submission" date="2023-01" db="EMBL/GenBank/DDBJ databases">
        <title>Novel diversity within Roseofilum (Cyanobacteria; Desertifilaceae) from marine benthic mats with descriptions of four novel species.</title>
        <authorList>
            <person name="Wang Y."/>
            <person name="Berthold D.E."/>
            <person name="Hu J."/>
            <person name="Lefler F.W."/>
            <person name="Laughinghouse H.D. IV."/>
        </authorList>
    </citation>
    <scope>NUCLEOTIDE SEQUENCE [LARGE SCALE GENOMIC DNA]</scope>
    <source>
        <strain evidence="10 11">BLCC-M114</strain>
    </source>
</reference>
<dbReference type="SMART" id="SM00448">
    <property type="entry name" value="REC"/>
    <property type="match status" value="1"/>
</dbReference>
<proteinExistence type="predicted"/>
<comment type="caution">
    <text evidence="10">The sequence shown here is derived from an EMBL/GenBank/DDBJ whole genome shotgun (WGS) entry which is preliminary data.</text>
</comment>
<evidence type="ECO:0000256" key="5">
    <source>
        <dbReference type="ARBA" id="ARBA00023012"/>
    </source>
</evidence>
<dbReference type="Gene3D" id="3.30.565.10">
    <property type="entry name" value="Histidine kinase-like ATPase, C-terminal domain"/>
    <property type="match status" value="1"/>
</dbReference>
<dbReference type="Pfam" id="PF00072">
    <property type="entry name" value="Response_reg"/>
    <property type="match status" value="1"/>
</dbReference>
<name>A0ABT7B850_9CYAN</name>
<evidence type="ECO:0000256" key="1">
    <source>
        <dbReference type="ARBA" id="ARBA00000085"/>
    </source>
</evidence>
<dbReference type="SMART" id="SM00388">
    <property type="entry name" value="HisKA"/>
    <property type="match status" value="1"/>
</dbReference>
<dbReference type="Proteomes" id="UP001235849">
    <property type="component" value="Unassembled WGS sequence"/>
</dbReference>
<dbReference type="InterPro" id="IPR004358">
    <property type="entry name" value="Sig_transdc_His_kin-like_C"/>
</dbReference>
<dbReference type="Gene3D" id="1.10.287.130">
    <property type="match status" value="1"/>
</dbReference>
<dbReference type="Gene3D" id="3.40.50.2300">
    <property type="match status" value="1"/>
</dbReference>
<dbReference type="Pfam" id="PF00512">
    <property type="entry name" value="HisKA"/>
    <property type="match status" value="1"/>
</dbReference>
<evidence type="ECO:0000259" key="8">
    <source>
        <dbReference type="PROSITE" id="PS50109"/>
    </source>
</evidence>
<dbReference type="InterPro" id="IPR003594">
    <property type="entry name" value="HATPase_dom"/>
</dbReference>
<gene>
    <name evidence="10" type="ORF">PMG25_10190</name>
</gene>
<keyword evidence="4" id="KW-0418">Kinase</keyword>
<keyword evidence="7" id="KW-0175">Coiled coil</keyword>
<dbReference type="SMART" id="SM00387">
    <property type="entry name" value="HATPase_c"/>
    <property type="match status" value="1"/>
</dbReference>
<evidence type="ECO:0000256" key="2">
    <source>
        <dbReference type="ARBA" id="ARBA00012438"/>
    </source>
</evidence>
<evidence type="ECO:0000313" key="10">
    <source>
        <dbReference type="EMBL" id="MDJ1174458.1"/>
    </source>
</evidence>
<dbReference type="InterPro" id="IPR001789">
    <property type="entry name" value="Sig_transdc_resp-reg_receiver"/>
</dbReference>
<dbReference type="CDD" id="cd00082">
    <property type="entry name" value="HisKA"/>
    <property type="match status" value="1"/>
</dbReference>
<dbReference type="PROSITE" id="PS50110">
    <property type="entry name" value="RESPONSE_REGULATORY"/>
    <property type="match status" value="1"/>
</dbReference>
<feature type="domain" description="Histidine kinase" evidence="8">
    <location>
        <begin position="196"/>
        <end position="454"/>
    </location>
</feature>
<dbReference type="Pfam" id="PF02518">
    <property type="entry name" value="HATPase_c"/>
    <property type="match status" value="1"/>
</dbReference>
<feature type="coiled-coil region" evidence="7">
    <location>
        <begin position="143"/>
        <end position="184"/>
    </location>
</feature>
<dbReference type="SUPFAM" id="SSF52172">
    <property type="entry name" value="CheY-like"/>
    <property type="match status" value="1"/>
</dbReference>
<dbReference type="EC" id="2.7.13.3" evidence="2"/>